<dbReference type="Proteomes" id="UP000198923">
    <property type="component" value="Unassembled WGS sequence"/>
</dbReference>
<accession>A0A1G8ACE6</accession>
<reference evidence="1 2" key="1">
    <citation type="submission" date="2016-10" db="EMBL/GenBank/DDBJ databases">
        <authorList>
            <person name="de Groot N.N."/>
        </authorList>
    </citation>
    <scope>NUCLEOTIDE SEQUENCE [LARGE SCALE GENOMIC DNA]</scope>
    <source>
        <strain evidence="1 2">CPCC 201354</strain>
    </source>
</reference>
<keyword evidence="2" id="KW-1185">Reference proteome</keyword>
<evidence type="ECO:0000313" key="1">
    <source>
        <dbReference type="EMBL" id="SDH18622.1"/>
    </source>
</evidence>
<evidence type="ECO:0000313" key="2">
    <source>
        <dbReference type="Proteomes" id="UP000198923"/>
    </source>
</evidence>
<sequence length="104" mass="11948">MKEEKISLIVPSVSSDWKQITGKDLDNYGNPVAGAVHRIRESLWSFTVREKRDGTAVIMSNSEEGIHVYECADVLQALQVFVEFLRTLKKSDSTWWKLAEIRTY</sequence>
<organism evidence="1 2">
    <name type="scientific">Sinosporangium album</name>
    <dbReference type="NCBI Taxonomy" id="504805"/>
    <lineage>
        <taxon>Bacteria</taxon>
        <taxon>Bacillati</taxon>
        <taxon>Actinomycetota</taxon>
        <taxon>Actinomycetes</taxon>
        <taxon>Streptosporangiales</taxon>
        <taxon>Streptosporangiaceae</taxon>
        <taxon>Sinosporangium</taxon>
    </lineage>
</organism>
<dbReference type="AlphaFoldDB" id="A0A1G8ACE6"/>
<dbReference type="EMBL" id="FNCN01000012">
    <property type="protein sequence ID" value="SDH18622.1"/>
    <property type="molecule type" value="Genomic_DNA"/>
</dbReference>
<dbReference type="RefSeq" id="WP_143020270.1">
    <property type="nucleotide sequence ID" value="NZ_FNCN01000012.1"/>
</dbReference>
<dbReference type="STRING" id="504805.SAMN05421505_112101"/>
<name>A0A1G8ACE6_9ACTN</name>
<gene>
    <name evidence="1" type="ORF">SAMN05421505_112101</name>
</gene>
<proteinExistence type="predicted"/>
<protein>
    <submittedName>
        <fullName evidence="1">Uncharacterized protein</fullName>
    </submittedName>
</protein>